<dbReference type="PROSITE" id="PS00211">
    <property type="entry name" value="ABC_TRANSPORTER_1"/>
    <property type="match status" value="1"/>
</dbReference>
<evidence type="ECO:0000256" key="4">
    <source>
        <dbReference type="SAM" id="Coils"/>
    </source>
</evidence>
<dbReference type="EMBL" id="AP019860">
    <property type="protein sequence ID" value="BBM87427.1"/>
    <property type="molecule type" value="Genomic_DNA"/>
</dbReference>
<feature type="compositionally biased region" description="Basic and acidic residues" evidence="5">
    <location>
        <begin position="509"/>
        <end position="520"/>
    </location>
</feature>
<dbReference type="InterPro" id="IPR003593">
    <property type="entry name" value="AAA+_ATPase"/>
</dbReference>
<feature type="coiled-coil region" evidence="4">
    <location>
        <begin position="534"/>
        <end position="597"/>
    </location>
</feature>
<reference evidence="7 8" key="1">
    <citation type="submission" date="2019-08" db="EMBL/GenBank/DDBJ databases">
        <title>Complete genome sequence of Candidatus Uab amorphum.</title>
        <authorList>
            <person name="Shiratori T."/>
            <person name="Suzuki S."/>
            <person name="Kakizawa Y."/>
            <person name="Ishida K."/>
        </authorList>
    </citation>
    <scope>NUCLEOTIDE SEQUENCE [LARGE SCALE GENOMIC DNA]</scope>
    <source>
        <strain evidence="7 8">SRT547</strain>
    </source>
</reference>
<gene>
    <name evidence="7" type="ORF">UABAM_05836</name>
</gene>
<dbReference type="PANTHER" id="PTHR19211">
    <property type="entry name" value="ATP-BINDING TRANSPORT PROTEIN-RELATED"/>
    <property type="match status" value="1"/>
</dbReference>
<organism evidence="7 8">
    <name type="scientific">Uabimicrobium amorphum</name>
    <dbReference type="NCBI Taxonomy" id="2596890"/>
    <lineage>
        <taxon>Bacteria</taxon>
        <taxon>Pseudomonadati</taxon>
        <taxon>Planctomycetota</taxon>
        <taxon>Candidatus Uabimicrobiia</taxon>
        <taxon>Candidatus Uabimicrobiales</taxon>
        <taxon>Candidatus Uabimicrobiaceae</taxon>
        <taxon>Candidatus Uabimicrobium</taxon>
    </lineage>
</organism>
<evidence type="ECO:0000313" key="7">
    <source>
        <dbReference type="EMBL" id="BBM87427.1"/>
    </source>
</evidence>
<dbReference type="CDD" id="cd03221">
    <property type="entry name" value="ABCF_EF-3"/>
    <property type="match status" value="2"/>
</dbReference>
<evidence type="ECO:0000256" key="1">
    <source>
        <dbReference type="ARBA" id="ARBA00022737"/>
    </source>
</evidence>
<dbReference type="InterPro" id="IPR032781">
    <property type="entry name" value="ABC_tran_Xtn"/>
</dbReference>
<evidence type="ECO:0000256" key="3">
    <source>
        <dbReference type="ARBA" id="ARBA00022840"/>
    </source>
</evidence>
<accession>A0A5S9F618</accession>
<dbReference type="KEGG" id="uam:UABAM_05836"/>
<dbReference type="InterPro" id="IPR050611">
    <property type="entry name" value="ABCF"/>
</dbReference>
<sequence>MYAGIDNERKQMSTLIQVMNVEKLYGNQEILKDASTVINSNQKIGVIGRNGAGKSTLFKIIIGEEDIDDGTVRIHPDTRIGYLEQHDPYTPEDTVLDFLQSYTQKESWECGKVAAQFQLYEKELEAKIKGLSGGYQMRVKLTAMLLKEPNILLLDEPTNFLDLSTLLLLEKFLRGYKGAFMIISHDREFLERTCTSTLDVEHRQLSMHALSLGKYLEFKQQQLEMNLKQNEQVEKKRQQLQQFVDRFGAKNTKATQARSKEKQISRLQTIEIKTPLRKVRINIPKVEPRKGPAIEIKDMTIGYPEKTVAKDISFTINHGEKIAIVGDNGQGKTTLLKTLVEDIPSLQGSFRFFAHMDIGYYAQHVLRKLNNELSIYEYLDSIAIENTPREKILQMAGSFLFRDDDLNKKISVLSGGEKARLCMAGLLLQKHNCLFLDEPSNHLDFETVEALADALRHFEGTVLFVSHNRAFARVVATGIVEVKQGEVRRYYGNYDNYLEDLERQIDGKPQDSAQEKELPKTSKPQKKQIDIHAHRALQKRLRKLEKQIADTEQQKKDLFQWFEDNPTIYDEEKTQHYQQVTEELDHLEEQWLEIQEELSS</sequence>
<keyword evidence="4" id="KW-0175">Coiled coil</keyword>
<keyword evidence="2" id="KW-0547">Nucleotide-binding</keyword>
<dbReference type="OrthoDB" id="9760950at2"/>
<feature type="region of interest" description="Disordered" evidence="5">
    <location>
        <begin position="509"/>
        <end position="529"/>
    </location>
</feature>
<dbReference type="Pfam" id="PF00005">
    <property type="entry name" value="ABC_tran"/>
    <property type="match status" value="2"/>
</dbReference>
<evidence type="ECO:0000256" key="5">
    <source>
        <dbReference type="SAM" id="MobiDB-lite"/>
    </source>
</evidence>
<dbReference type="SMART" id="SM00382">
    <property type="entry name" value="AAA"/>
    <property type="match status" value="2"/>
</dbReference>
<dbReference type="PROSITE" id="PS50893">
    <property type="entry name" value="ABC_TRANSPORTER_2"/>
    <property type="match status" value="2"/>
</dbReference>
<keyword evidence="1" id="KW-0677">Repeat</keyword>
<dbReference type="Pfam" id="PF12848">
    <property type="entry name" value="ABC_tran_Xtn"/>
    <property type="match status" value="1"/>
</dbReference>
<dbReference type="AlphaFoldDB" id="A0A5S9F618"/>
<evidence type="ECO:0000259" key="6">
    <source>
        <dbReference type="PROSITE" id="PS50893"/>
    </source>
</evidence>
<dbReference type="Proteomes" id="UP000326354">
    <property type="component" value="Chromosome"/>
</dbReference>
<dbReference type="PANTHER" id="PTHR19211:SF14">
    <property type="entry name" value="ATP-BINDING CASSETTE SUB-FAMILY F MEMBER 1"/>
    <property type="match status" value="1"/>
</dbReference>
<feature type="domain" description="ABC transporter" evidence="6">
    <location>
        <begin position="16"/>
        <end position="246"/>
    </location>
</feature>
<dbReference type="InterPro" id="IPR003439">
    <property type="entry name" value="ABC_transporter-like_ATP-bd"/>
</dbReference>
<dbReference type="GO" id="GO:0016887">
    <property type="term" value="F:ATP hydrolysis activity"/>
    <property type="evidence" value="ECO:0007669"/>
    <property type="project" value="InterPro"/>
</dbReference>
<name>A0A5S9F618_UABAM</name>
<dbReference type="Gene3D" id="3.40.50.300">
    <property type="entry name" value="P-loop containing nucleotide triphosphate hydrolases"/>
    <property type="match status" value="2"/>
</dbReference>
<keyword evidence="8" id="KW-1185">Reference proteome</keyword>
<proteinExistence type="predicted"/>
<evidence type="ECO:0000313" key="8">
    <source>
        <dbReference type="Proteomes" id="UP000326354"/>
    </source>
</evidence>
<dbReference type="GO" id="GO:0005524">
    <property type="term" value="F:ATP binding"/>
    <property type="evidence" value="ECO:0007669"/>
    <property type="project" value="UniProtKB-KW"/>
</dbReference>
<feature type="domain" description="ABC transporter" evidence="6">
    <location>
        <begin position="294"/>
        <end position="509"/>
    </location>
</feature>
<dbReference type="InterPro" id="IPR027417">
    <property type="entry name" value="P-loop_NTPase"/>
</dbReference>
<evidence type="ECO:0000256" key="2">
    <source>
        <dbReference type="ARBA" id="ARBA00022741"/>
    </source>
</evidence>
<keyword evidence="3 7" id="KW-0067">ATP-binding</keyword>
<protein>
    <submittedName>
        <fullName evidence="7">ABC transporter ATP-binding protein</fullName>
    </submittedName>
</protein>
<dbReference type="InterPro" id="IPR017871">
    <property type="entry name" value="ABC_transporter-like_CS"/>
</dbReference>
<dbReference type="SUPFAM" id="SSF52540">
    <property type="entry name" value="P-loop containing nucleoside triphosphate hydrolases"/>
    <property type="match status" value="2"/>
</dbReference>